<feature type="domain" description="SnoaL-like" evidence="1">
    <location>
        <begin position="4"/>
        <end position="131"/>
    </location>
</feature>
<dbReference type="RefSeq" id="WP_157393308.1">
    <property type="nucleotide sequence ID" value="NZ_WRPP01000015.1"/>
</dbReference>
<evidence type="ECO:0000313" key="2">
    <source>
        <dbReference type="EMBL" id="MVU83718.1"/>
    </source>
</evidence>
<reference evidence="2 3" key="1">
    <citation type="submission" date="2019-12" db="EMBL/GenBank/DDBJ databases">
        <title>Nocardia sp. nov. ET3-3 isolated from soil.</title>
        <authorList>
            <person name="Kanchanasin P."/>
            <person name="Tanasupawat S."/>
            <person name="Yuki M."/>
            <person name="Kudo T."/>
        </authorList>
    </citation>
    <scope>NUCLEOTIDE SEQUENCE [LARGE SCALE GENOMIC DNA]</scope>
    <source>
        <strain evidence="2 3">ET3-3</strain>
    </source>
</reference>
<evidence type="ECO:0000313" key="3">
    <source>
        <dbReference type="Proteomes" id="UP000466794"/>
    </source>
</evidence>
<dbReference type="Proteomes" id="UP000466794">
    <property type="component" value="Unassembled WGS sequence"/>
</dbReference>
<organism evidence="2 3">
    <name type="scientific">Nocardia terrae</name>
    <dbReference type="NCBI Taxonomy" id="2675851"/>
    <lineage>
        <taxon>Bacteria</taxon>
        <taxon>Bacillati</taxon>
        <taxon>Actinomycetota</taxon>
        <taxon>Actinomycetes</taxon>
        <taxon>Mycobacteriales</taxon>
        <taxon>Nocardiaceae</taxon>
        <taxon>Nocardia</taxon>
    </lineage>
</organism>
<protein>
    <submittedName>
        <fullName evidence="2">Nuclear transport factor 2 family protein</fullName>
    </submittedName>
</protein>
<dbReference type="InterPro" id="IPR032710">
    <property type="entry name" value="NTF2-like_dom_sf"/>
</dbReference>
<name>A0A7K1VC58_9NOCA</name>
<dbReference type="AlphaFoldDB" id="A0A7K1VC58"/>
<gene>
    <name evidence="2" type="ORF">GPX89_41600</name>
</gene>
<dbReference type="InterPro" id="IPR037401">
    <property type="entry name" value="SnoaL-like"/>
</dbReference>
<accession>A0A7K1VC58</accession>
<comment type="caution">
    <text evidence="2">The sequence shown here is derived from an EMBL/GenBank/DDBJ whole genome shotgun (WGS) entry which is preliminary data.</text>
</comment>
<sequence>MNATAQQRADIIEAATRLFWYIDISDWDSFPSVFADEVTLDYSSIWGGEPSTVTPALVRADWEKFIGSFDATQHLLGNHLVTVDGDRAELTAVFQAVHFLANRFGSPRWTLGGLYRIGLRLVEGEWKIDRVVMTAQWADGNKDIMTLASGGQRPETV</sequence>
<evidence type="ECO:0000259" key="1">
    <source>
        <dbReference type="Pfam" id="PF13577"/>
    </source>
</evidence>
<dbReference type="SUPFAM" id="SSF54427">
    <property type="entry name" value="NTF2-like"/>
    <property type="match status" value="1"/>
</dbReference>
<dbReference type="EMBL" id="WRPP01000015">
    <property type="protein sequence ID" value="MVU83718.1"/>
    <property type="molecule type" value="Genomic_DNA"/>
</dbReference>
<dbReference type="Gene3D" id="3.10.450.50">
    <property type="match status" value="1"/>
</dbReference>
<dbReference type="Pfam" id="PF13577">
    <property type="entry name" value="SnoaL_4"/>
    <property type="match status" value="1"/>
</dbReference>
<keyword evidence="3" id="KW-1185">Reference proteome</keyword>
<proteinExistence type="predicted"/>